<gene>
    <name evidence="1" type="ORF">SACC_08250</name>
</gene>
<dbReference type="RefSeq" id="WP_229571776.1">
    <property type="nucleotide sequence ID" value="NZ_AP025226.1"/>
</dbReference>
<accession>A0AAQ4CPS7</accession>
<dbReference type="KEGG" id="scas:SACC_08250"/>
<proteinExistence type="predicted"/>
<dbReference type="InterPro" id="IPR002746">
    <property type="entry name" value="UPF0216"/>
</dbReference>
<evidence type="ECO:0000313" key="1">
    <source>
        <dbReference type="EMBL" id="BDB97808.1"/>
    </source>
</evidence>
<keyword evidence="2" id="KW-1185">Reference proteome</keyword>
<dbReference type="EMBL" id="AP025226">
    <property type="protein sequence ID" value="BDB97808.1"/>
    <property type="molecule type" value="Genomic_DNA"/>
</dbReference>
<dbReference type="Proteomes" id="UP001319921">
    <property type="component" value="Chromosome"/>
</dbReference>
<name>A0AAQ4CPS7_9CREN</name>
<dbReference type="InterPro" id="IPR012357">
    <property type="entry name" value="UCP024484"/>
</dbReference>
<dbReference type="PIRSF" id="PIRSF024484">
    <property type="entry name" value="UCP024484"/>
    <property type="match status" value="1"/>
</dbReference>
<reference evidence="1 2" key="1">
    <citation type="journal article" date="2022" name="Microbiol. Resour. Announc.">
        <title>Complete Genome Sequence of the Hyperthermophilic and Acidophilic Archaeon Saccharolobus caldissimus Strain HS-3T.</title>
        <authorList>
            <person name="Sakai H.D."/>
            <person name="Kurosawa N."/>
        </authorList>
    </citation>
    <scope>NUCLEOTIDE SEQUENCE [LARGE SCALE GENOMIC DNA]</scope>
    <source>
        <strain evidence="1 2">JCM32116</strain>
    </source>
</reference>
<organism evidence="1 2">
    <name type="scientific">Saccharolobus caldissimus</name>
    <dbReference type="NCBI Taxonomy" id="1702097"/>
    <lineage>
        <taxon>Archaea</taxon>
        <taxon>Thermoproteota</taxon>
        <taxon>Thermoprotei</taxon>
        <taxon>Sulfolobales</taxon>
        <taxon>Sulfolobaceae</taxon>
        <taxon>Saccharolobus</taxon>
    </lineage>
</organism>
<dbReference type="GeneID" id="68865566"/>
<evidence type="ECO:0008006" key="3">
    <source>
        <dbReference type="Google" id="ProtNLM"/>
    </source>
</evidence>
<dbReference type="AlphaFoldDB" id="A0AAQ4CPS7"/>
<sequence>MIDKIFEIGIKEVFSSAPAEYVTIKEALEGKLNIRLNNGFYHEIKKDQLKSLSEKIPIYLWSLVKIPFVLIKSTEVGEFFINGDEWNKKAISILLQRDVRGIILSVDVEKLLREYSSLIFIILSPTIYMESELNEM</sequence>
<evidence type="ECO:0000313" key="2">
    <source>
        <dbReference type="Proteomes" id="UP001319921"/>
    </source>
</evidence>
<protein>
    <recommendedName>
        <fullName evidence="3">DUF61 family protein</fullName>
    </recommendedName>
</protein>
<dbReference type="Pfam" id="PF01886">
    <property type="entry name" value="DUF61"/>
    <property type="match status" value="1"/>
</dbReference>